<dbReference type="InterPro" id="IPR004020">
    <property type="entry name" value="DAPIN"/>
</dbReference>
<dbReference type="AlphaFoldDB" id="A0A3B5Q9L2"/>
<dbReference type="InterPro" id="IPR011029">
    <property type="entry name" value="DEATH-like_dom_sf"/>
</dbReference>
<dbReference type="InParanoid" id="A0A3B5Q9L2"/>
<evidence type="ECO:0000313" key="3">
    <source>
        <dbReference type="Proteomes" id="UP000002852"/>
    </source>
</evidence>
<dbReference type="GeneTree" id="ENSGT01090000260202"/>
<dbReference type="FunCoup" id="A0A3B5Q9L2">
    <property type="interactions" value="1"/>
</dbReference>
<protein>
    <recommendedName>
        <fullName evidence="1">Pyrin domain-containing protein</fullName>
    </recommendedName>
</protein>
<name>A0A3B5Q9L2_XIPMA</name>
<reference evidence="3" key="2">
    <citation type="journal article" date="2013" name="Nat. Genet.">
        <title>The genome of the platyfish, Xiphophorus maculatus, provides insights into evolutionary adaptation and several complex traits.</title>
        <authorList>
            <person name="Schartl M."/>
            <person name="Walter R.B."/>
            <person name="Shen Y."/>
            <person name="Garcia T."/>
            <person name="Catchen J."/>
            <person name="Amores A."/>
            <person name="Braasch I."/>
            <person name="Chalopin D."/>
            <person name="Volff J.N."/>
            <person name="Lesch K.P."/>
            <person name="Bisazza A."/>
            <person name="Minx P."/>
            <person name="Hillier L."/>
            <person name="Wilson R.K."/>
            <person name="Fuerstenberg S."/>
            <person name="Boore J."/>
            <person name="Searle S."/>
            <person name="Postlethwait J.H."/>
            <person name="Warren W.C."/>
        </authorList>
    </citation>
    <scope>NUCLEOTIDE SEQUENCE [LARGE SCALE GENOMIC DNA]</scope>
    <source>
        <strain evidence="3">JP 163 A</strain>
    </source>
</reference>
<dbReference type="SUPFAM" id="SSF47986">
    <property type="entry name" value="DEATH domain"/>
    <property type="match status" value="1"/>
</dbReference>
<dbReference type="Pfam" id="PF02758">
    <property type="entry name" value="PYRIN"/>
    <property type="match status" value="1"/>
</dbReference>
<dbReference type="Proteomes" id="UP000002852">
    <property type="component" value="Unassembled WGS sequence"/>
</dbReference>
<reference evidence="2" key="4">
    <citation type="submission" date="2025-09" db="UniProtKB">
        <authorList>
            <consortium name="Ensembl"/>
        </authorList>
    </citation>
    <scope>IDENTIFICATION</scope>
    <source>
        <strain evidence="2">JP 163 A</strain>
    </source>
</reference>
<keyword evidence="3" id="KW-1185">Reference proteome</keyword>
<proteinExistence type="predicted"/>
<dbReference type="PROSITE" id="PS50824">
    <property type="entry name" value="DAPIN"/>
    <property type="match status" value="1"/>
</dbReference>
<dbReference type="OMA" id="THIWEEH"/>
<dbReference type="Gene3D" id="1.10.533.10">
    <property type="entry name" value="Death Domain, Fas"/>
    <property type="match status" value="1"/>
</dbReference>
<accession>A0A3B5Q9L2</accession>
<feature type="domain" description="Pyrin" evidence="1">
    <location>
        <begin position="1"/>
        <end position="59"/>
    </location>
</feature>
<evidence type="ECO:0000259" key="1">
    <source>
        <dbReference type="PROSITE" id="PS50824"/>
    </source>
</evidence>
<dbReference type="SMART" id="SM01289">
    <property type="entry name" value="PYRIN"/>
    <property type="match status" value="1"/>
</dbReference>
<dbReference type="Ensembl" id="ENSXMAT00000038275.1">
    <property type="protein sequence ID" value="ENSXMAP00000028438.1"/>
    <property type="gene ID" value="ENSXMAG00000025958.1"/>
</dbReference>
<reference evidence="2" key="3">
    <citation type="submission" date="2025-08" db="UniProtKB">
        <authorList>
            <consortium name="Ensembl"/>
        </authorList>
    </citation>
    <scope>IDENTIFICATION</scope>
    <source>
        <strain evidence="2">JP 163 A</strain>
    </source>
</reference>
<reference evidence="3" key="1">
    <citation type="submission" date="2012-01" db="EMBL/GenBank/DDBJ databases">
        <authorList>
            <person name="Walter R."/>
            <person name="Schartl M."/>
            <person name="Warren W."/>
        </authorList>
    </citation>
    <scope>NUCLEOTIDE SEQUENCE [LARGE SCALE GENOMIC DNA]</scope>
    <source>
        <strain evidence="3">JP 163 A</strain>
    </source>
</reference>
<evidence type="ECO:0000313" key="2">
    <source>
        <dbReference type="Ensembl" id="ENSXMAP00000028438.1"/>
    </source>
</evidence>
<sequence>MALKQMLFETLQELGDEEFRRFKWFLQQTDDLDGLPLIPKSHLENADRQETVDQMVQKYNCWAVEVLKKNLQKIYRNDLQDKLSNIHRPVQGNSSGSWLGFIKVCFVD</sequence>
<dbReference type="CDD" id="cd08321">
    <property type="entry name" value="Pyrin_ASC-like"/>
    <property type="match status" value="1"/>
</dbReference>
<organism evidence="2 3">
    <name type="scientific">Xiphophorus maculatus</name>
    <name type="common">Southern platyfish</name>
    <name type="synonym">Platypoecilus maculatus</name>
    <dbReference type="NCBI Taxonomy" id="8083"/>
    <lineage>
        <taxon>Eukaryota</taxon>
        <taxon>Metazoa</taxon>
        <taxon>Chordata</taxon>
        <taxon>Craniata</taxon>
        <taxon>Vertebrata</taxon>
        <taxon>Euteleostomi</taxon>
        <taxon>Actinopterygii</taxon>
        <taxon>Neopterygii</taxon>
        <taxon>Teleostei</taxon>
        <taxon>Neoteleostei</taxon>
        <taxon>Acanthomorphata</taxon>
        <taxon>Ovalentaria</taxon>
        <taxon>Atherinomorphae</taxon>
        <taxon>Cyprinodontiformes</taxon>
        <taxon>Poeciliidae</taxon>
        <taxon>Poeciliinae</taxon>
        <taxon>Xiphophorus</taxon>
    </lineage>
</organism>